<dbReference type="Proteomes" id="UP000694915">
    <property type="component" value="Unplaced"/>
</dbReference>
<feature type="non-terminal residue" evidence="2">
    <location>
        <position position="113"/>
    </location>
</feature>
<organism evidence="1 2">
    <name type="scientific">Microtus ochrogaster</name>
    <name type="common">Prairie vole</name>
    <dbReference type="NCBI Taxonomy" id="79684"/>
    <lineage>
        <taxon>Eukaryota</taxon>
        <taxon>Metazoa</taxon>
        <taxon>Chordata</taxon>
        <taxon>Craniata</taxon>
        <taxon>Vertebrata</taxon>
        <taxon>Euteleostomi</taxon>
        <taxon>Mammalia</taxon>
        <taxon>Eutheria</taxon>
        <taxon>Euarchontoglires</taxon>
        <taxon>Glires</taxon>
        <taxon>Rodentia</taxon>
        <taxon>Myomorpha</taxon>
        <taxon>Muroidea</taxon>
        <taxon>Cricetidae</taxon>
        <taxon>Arvicolinae</taxon>
        <taxon>Microtus</taxon>
    </lineage>
</organism>
<name>A0ABM1TX99_MICOH</name>
<dbReference type="RefSeq" id="XP_026634361.1">
    <property type="nucleotide sequence ID" value="XM_026778560.1"/>
</dbReference>
<dbReference type="GeneID" id="113455926"/>
<dbReference type="InterPro" id="IPR051954">
    <property type="entry name" value="tRNA_methyltransferase_THADA"/>
</dbReference>
<gene>
    <name evidence="2" type="primary">Thada</name>
</gene>
<feature type="non-terminal residue" evidence="2">
    <location>
        <position position="1"/>
    </location>
</feature>
<evidence type="ECO:0000313" key="1">
    <source>
        <dbReference type="Proteomes" id="UP000694915"/>
    </source>
</evidence>
<reference evidence="2" key="1">
    <citation type="submission" date="2025-08" db="UniProtKB">
        <authorList>
            <consortium name="RefSeq"/>
        </authorList>
    </citation>
    <scope>IDENTIFICATION</scope>
</reference>
<proteinExistence type="predicted"/>
<sequence>IKCLMESLEDEISQAEDSLLQAASSFPMYGRVHCITRAFQKLPLHDLQLVSEWRLVVERLLLLSYRLSAVVSPVIQSSSPEGLIPMDTDSGKQFLTIINSPQQERVLHSAVVS</sequence>
<protein>
    <submittedName>
        <fullName evidence="2">Thyroid adenoma-associated protein</fullName>
    </submittedName>
</protein>
<dbReference type="PANTHER" id="PTHR14387:SF7">
    <property type="entry name" value="THYROID ADENOMA-ASSOCIATED PROTEIN"/>
    <property type="match status" value="1"/>
</dbReference>
<dbReference type="PANTHER" id="PTHR14387">
    <property type="entry name" value="THADA/DEATH RECEPTOR INTERACTING PROTEIN"/>
    <property type="match status" value="1"/>
</dbReference>
<accession>A0ABM1TX99</accession>
<evidence type="ECO:0000313" key="2">
    <source>
        <dbReference type="RefSeq" id="XP_026634361.1"/>
    </source>
</evidence>
<keyword evidence="1" id="KW-1185">Reference proteome</keyword>